<proteinExistence type="predicted"/>
<dbReference type="Pfam" id="PF06585">
    <property type="entry name" value="JHBP"/>
    <property type="match status" value="1"/>
</dbReference>
<evidence type="ECO:0008006" key="4">
    <source>
        <dbReference type="Google" id="ProtNLM"/>
    </source>
</evidence>
<evidence type="ECO:0000313" key="2">
    <source>
        <dbReference type="EMBL" id="JAT81408.1"/>
    </source>
</evidence>
<dbReference type="OrthoDB" id="7339216at2759"/>
<protein>
    <recommendedName>
        <fullName evidence="4">Lipid-binding serum glycoprotein N-terminal domain-containing protein</fullName>
    </recommendedName>
</protein>
<keyword evidence="1" id="KW-0732">Signal</keyword>
<dbReference type="InterPro" id="IPR038606">
    <property type="entry name" value="To_sf"/>
</dbReference>
<reference evidence="2" key="1">
    <citation type="submission" date="2015-09" db="EMBL/GenBank/DDBJ databases">
        <title>De novo assembly of Pectinophora gossypiella (Pink Bollworm) gut transcriptome.</title>
        <authorList>
            <person name="Tassone E.E."/>
        </authorList>
    </citation>
    <scope>NUCLEOTIDE SEQUENCE</scope>
</reference>
<accession>A0A1E1W346</accession>
<name>A0A1E1W346_PECGO</name>
<dbReference type="EMBL" id="GDQN01004063">
    <property type="protein sequence ID" value="JAT86991.1"/>
    <property type="molecule type" value="Transcribed_RNA"/>
</dbReference>
<evidence type="ECO:0000313" key="3">
    <source>
        <dbReference type="EMBL" id="JAT86991.1"/>
    </source>
</evidence>
<feature type="chain" id="PRO_5009115113" description="Lipid-binding serum glycoprotein N-terminal domain-containing protein" evidence="1">
    <location>
        <begin position="18"/>
        <end position="229"/>
    </location>
</feature>
<dbReference type="InterPro" id="IPR010562">
    <property type="entry name" value="Haemolymph_juvenile_hormone-bd"/>
</dbReference>
<dbReference type="Gene3D" id="3.15.10.30">
    <property type="entry name" value="Haemolymph juvenile hormone binding protein"/>
    <property type="match status" value="1"/>
</dbReference>
<dbReference type="EMBL" id="GDQN01009646">
    <property type="protein sequence ID" value="JAT81408.1"/>
    <property type="molecule type" value="Transcribed_RNA"/>
</dbReference>
<sequence>MKVIAVVLLALVAVGNSLPSEQHQVEVVRDSRNIISDLIAGAIENVAQSLRDDGYDPFVHDGLNLGLGLPVPILFDTNAHVDNIVATGVSNIVINDLHYAIFSSRLTLDISLPEIALSIDDAGFDLTILGHRFNARGLGRLAISGIRIAGQVQLSISLLGQTTVRQSSLEFDLGGLQFNGYVNVMGINLTNDVNNVVSYEIPRILAELRAEVNELVNIIAKDLIEDILN</sequence>
<dbReference type="PANTHER" id="PTHR11008">
    <property type="entry name" value="PROTEIN TAKEOUT-LIKE PROTEIN"/>
    <property type="match status" value="1"/>
</dbReference>
<feature type="signal peptide" evidence="1">
    <location>
        <begin position="1"/>
        <end position="17"/>
    </location>
</feature>
<dbReference type="AlphaFoldDB" id="A0A1E1W346"/>
<organism evidence="2">
    <name type="scientific">Pectinophora gossypiella</name>
    <name type="common">Cotton pink bollworm</name>
    <name type="synonym">Depressaria gossypiella</name>
    <dbReference type="NCBI Taxonomy" id="13191"/>
    <lineage>
        <taxon>Eukaryota</taxon>
        <taxon>Metazoa</taxon>
        <taxon>Ecdysozoa</taxon>
        <taxon>Arthropoda</taxon>
        <taxon>Hexapoda</taxon>
        <taxon>Insecta</taxon>
        <taxon>Pterygota</taxon>
        <taxon>Neoptera</taxon>
        <taxon>Endopterygota</taxon>
        <taxon>Lepidoptera</taxon>
        <taxon>Glossata</taxon>
        <taxon>Ditrysia</taxon>
        <taxon>Gelechioidea</taxon>
        <taxon>Gelechiidae</taxon>
        <taxon>Apatetrinae</taxon>
        <taxon>Pectinophora</taxon>
    </lineage>
</organism>
<dbReference type="PANTHER" id="PTHR11008:SF9">
    <property type="entry name" value="PROTEIN TAKEOUT-LIKE PROTEIN"/>
    <property type="match status" value="1"/>
</dbReference>
<gene>
    <name evidence="2" type="ORF">g.9349</name>
    <name evidence="3" type="ORF">g.9350</name>
</gene>
<evidence type="ECO:0000256" key="1">
    <source>
        <dbReference type="SAM" id="SignalP"/>
    </source>
</evidence>